<evidence type="ECO:0000313" key="2">
    <source>
        <dbReference type="Proteomes" id="UP001162501"/>
    </source>
</evidence>
<evidence type="ECO:0000313" key="1">
    <source>
        <dbReference type="EMBL" id="CAN0560300.1"/>
    </source>
</evidence>
<sequence>QGSVLAQGLCAMQRGHCWTRPGSPPGPSRNAGQEGGTLGAEGHSQYQAGARGLEVSRKSSQLEEKKQSKAAITTTLEQGTEEQSLLLSEPEGPDMRPCSVEAGFPQVPDVF</sequence>
<reference evidence="1" key="2">
    <citation type="submission" date="2025-03" db="EMBL/GenBank/DDBJ databases">
        <authorList>
            <consortium name="ELIXIR-Norway"/>
            <consortium name="Elixir Norway"/>
        </authorList>
    </citation>
    <scope>NUCLEOTIDE SEQUENCE</scope>
</reference>
<feature type="non-terminal residue" evidence="1">
    <location>
        <position position="1"/>
    </location>
</feature>
<dbReference type="Proteomes" id="UP001162501">
    <property type="component" value="Chromosome 8"/>
</dbReference>
<dbReference type="EMBL" id="OX596092">
    <property type="protein sequence ID" value="CAN0560300.1"/>
    <property type="molecule type" value="Genomic_DNA"/>
</dbReference>
<proteinExistence type="predicted"/>
<protein>
    <submittedName>
        <fullName evidence="1">Uncharacterized protein</fullName>
    </submittedName>
</protein>
<organism evidence="1 2">
    <name type="scientific">Rangifer tarandus platyrhynchus</name>
    <name type="common">Svalbard reindeer</name>
    <dbReference type="NCBI Taxonomy" id="3082113"/>
    <lineage>
        <taxon>Eukaryota</taxon>
        <taxon>Metazoa</taxon>
        <taxon>Chordata</taxon>
        <taxon>Craniata</taxon>
        <taxon>Vertebrata</taxon>
        <taxon>Euteleostomi</taxon>
        <taxon>Mammalia</taxon>
        <taxon>Eutheria</taxon>
        <taxon>Laurasiatheria</taxon>
        <taxon>Artiodactyla</taxon>
        <taxon>Ruminantia</taxon>
        <taxon>Pecora</taxon>
        <taxon>Cervidae</taxon>
        <taxon>Odocoileinae</taxon>
        <taxon>Rangifer</taxon>
    </lineage>
</organism>
<reference evidence="1" key="1">
    <citation type="submission" date="2023-05" db="EMBL/GenBank/DDBJ databases">
        <authorList>
            <consortium name="ELIXIR-Norway"/>
        </authorList>
    </citation>
    <scope>NUCLEOTIDE SEQUENCE</scope>
</reference>
<gene>
    <name evidence="1" type="ORF">MRATA1EN22A_LOCUS26997</name>
</gene>
<accession>A0AC60A5L7</accession>
<name>A0AC60A5L7_RANTA</name>